<protein>
    <submittedName>
        <fullName evidence="1">Uncharacterized protein</fullName>
    </submittedName>
</protein>
<organism evidence="1 2">
    <name type="scientific">Sporomusa malonica</name>
    <dbReference type="NCBI Taxonomy" id="112901"/>
    <lineage>
        <taxon>Bacteria</taxon>
        <taxon>Bacillati</taxon>
        <taxon>Bacillota</taxon>
        <taxon>Negativicutes</taxon>
        <taxon>Selenomonadales</taxon>
        <taxon>Sporomusaceae</taxon>
        <taxon>Sporomusa</taxon>
    </lineage>
</organism>
<evidence type="ECO:0000313" key="1">
    <source>
        <dbReference type="EMBL" id="SMC40274.1"/>
    </source>
</evidence>
<dbReference type="STRING" id="112901.SAMN04488500_102231"/>
<name>A0A1W1YVV5_9FIRM</name>
<dbReference type="EMBL" id="FWXI01000002">
    <property type="protein sequence ID" value="SMC40274.1"/>
    <property type="molecule type" value="Genomic_DNA"/>
</dbReference>
<dbReference type="Proteomes" id="UP000192738">
    <property type="component" value="Unassembled WGS sequence"/>
</dbReference>
<accession>A0A1W1YVV5</accession>
<dbReference type="OrthoDB" id="1683192at2"/>
<proteinExistence type="predicted"/>
<dbReference type="AlphaFoldDB" id="A0A1W1YVV5"/>
<dbReference type="RefSeq" id="WP_084574134.1">
    <property type="nucleotide sequence ID" value="NZ_CP155572.1"/>
</dbReference>
<evidence type="ECO:0000313" key="2">
    <source>
        <dbReference type="Proteomes" id="UP000192738"/>
    </source>
</evidence>
<keyword evidence="2" id="KW-1185">Reference proteome</keyword>
<gene>
    <name evidence="1" type="ORF">SAMN04488500_102231</name>
</gene>
<reference evidence="1 2" key="1">
    <citation type="submission" date="2017-04" db="EMBL/GenBank/DDBJ databases">
        <authorList>
            <person name="Afonso C.L."/>
            <person name="Miller P.J."/>
            <person name="Scott M.A."/>
            <person name="Spackman E."/>
            <person name="Goraichik I."/>
            <person name="Dimitrov K.M."/>
            <person name="Suarez D.L."/>
            <person name="Swayne D.E."/>
        </authorList>
    </citation>
    <scope>NUCLEOTIDE SEQUENCE [LARGE SCALE GENOMIC DNA]</scope>
    <source>
        <strain evidence="1 2">DSM 5090</strain>
    </source>
</reference>
<sequence length="210" mass="24247">MNRPILFNGSMNMQIKILDKVYECENQIAAVGAIFDQVQQLLTQSNTSLSSFEIDGVKLYSNYDQYIVEHIENIKIVVIHVKTLKELMDDTLSSINEYLVRAIPEIDKMVDEFYQGASQNTWDKFAQLLEGLQFIIDSLNTIGDNQHWYYNASQLGLVKQDILRQIVMLQVAMENEDRVKLSDVLLYEIIPTFRALIKEITVNNDYGQVQ</sequence>